<dbReference type="EMBL" id="HACG01002399">
    <property type="protein sequence ID" value="CEK49264.1"/>
    <property type="molecule type" value="Transcribed_RNA"/>
</dbReference>
<name>A0A0B6XZC9_9EUPU</name>
<dbReference type="AlphaFoldDB" id="A0A0B6XZC9"/>
<gene>
    <name evidence="1" type="primary">ORF7070</name>
</gene>
<protein>
    <submittedName>
        <fullName evidence="1">Uncharacterized protein</fullName>
    </submittedName>
</protein>
<proteinExistence type="predicted"/>
<reference evidence="1" key="1">
    <citation type="submission" date="2014-12" db="EMBL/GenBank/DDBJ databases">
        <title>Insight into the proteome of Arion vulgaris.</title>
        <authorList>
            <person name="Aradska J."/>
            <person name="Bulat T."/>
            <person name="Smidak R."/>
            <person name="Sarate P."/>
            <person name="Gangsoo J."/>
            <person name="Sialana F."/>
            <person name="Bilban M."/>
            <person name="Lubec G."/>
        </authorList>
    </citation>
    <scope>NUCLEOTIDE SEQUENCE</scope>
    <source>
        <tissue evidence="1">Skin</tissue>
    </source>
</reference>
<evidence type="ECO:0000313" key="1">
    <source>
        <dbReference type="EMBL" id="CEK49264.1"/>
    </source>
</evidence>
<feature type="non-terminal residue" evidence="1">
    <location>
        <position position="66"/>
    </location>
</feature>
<organism evidence="1">
    <name type="scientific">Arion vulgaris</name>
    <dbReference type="NCBI Taxonomy" id="1028688"/>
    <lineage>
        <taxon>Eukaryota</taxon>
        <taxon>Metazoa</taxon>
        <taxon>Spiralia</taxon>
        <taxon>Lophotrochozoa</taxon>
        <taxon>Mollusca</taxon>
        <taxon>Gastropoda</taxon>
        <taxon>Heterobranchia</taxon>
        <taxon>Euthyneura</taxon>
        <taxon>Panpulmonata</taxon>
        <taxon>Eupulmonata</taxon>
        <taxon>Stylommatophora</taxon>
        <taxon>Helicina</taxon>
        <taxon>Arionoidea</taxon>
        <taxon>Arionidae</taxon>
        <taxon>Arion</taxon>
    </lineage>
</organism>
<sequence length="66" mass="7296">MALVSQPSCIWLSYLRTCSSNVPQHIDLQHGSFASGLLWYSIKSSSLLPMFSDIDLSAFFKVVSGQ</sequence>
<accession>A0A0B6XZC9</accession>